<dbReference type="Proteomes" id="UP000799538">
    <property type="component" value="Unassembled WGS sequence"/>
</dbReference>
<keyword evidence="2" id="KW-1185">Reference proteome</keyword>
<protein>
    <submittedName>
        <fullName evidence="1">Uncharacterized protein</fullName>
    </submittedName>
</protein>
<accession>A0A6A6GPL0</accession>
<evidence type="ECO:0000313" key="1">
    <source>
        <dbReference type="EMBL" id="KAF2227420.1"/>
    </source>
</evidence>
<organism evidence="1 2">
    <name type="scientific">Elsinoe ampelina</name>
    <dbReference type="NCBI Taxonomy" id="302913"/>
    <lineage>
        <taxon>Eukaryota</taxon>
        <taxon>Fungi</taxon>
        <taxon>Dikarya</taxon>
        <taxon>Ascomycota</taxon>
        <taxon>Pezizomycotina</taxon>
        <taxon>Dothideomycetes</taxon>
        <taxon>Dothideomycetidae</taxon>
        <taxon>Myriangiales</taxon>
        <taxon>Elsinoaceae</taxon>
        <taxon>Elsinoe</taxon>
    </lineage>
</organism>
<dbReference type="AlphaFoldDB" id="A0A6A6GPL0"/>
<evidence type="ECO:0000313" key="2">
    <source>
        <dbReference type="Proteomes" id="UP000799538"/>
    </source>
</evidence>
<proteinExistence type="predicted"/>
<name>A0A6A6GPL0_9PEZI</name>
<dbReference type="EMBL" id="ML992501">
    <property type="protein sequence ID" value="KAF2227420.1"/>
    <property type="molecule type" value="Genomic_DNA"/>
</dbReference>
<reference evidence="2" key="1">
    <citation type="journal article" date="2020" name="Stud. Mycol.">
        <title>101 Dothideomycetes genomes: A test case for predicting lifestyles and emergence of pathogens.</title>
        <authorList>
            <person name="Haridas S."/>
            <person name="Albert R."/>
            <person name="Binder M."/>
            <person name="Bloem J."/>
            <person name="LaButti K."/>
            <person name="Salamov A."/>
            <person name="Andreopoulos B."/>
            <person name="Baker S."/>
            <person name="Barry K."/>
            <person name="Bills G."/>
            <person name="Bluhm B."/>
            <person name="Cannon C."/>
            <person name="Castanera R."/>
            <person name="Culley D."/>
            <person name="Daum C."/>
            <person name="Ezra D."/>
            <person name="Gonzalez J."/>
            <person name="Henrissat B."/>
            <person name="Kuo A."/>
            <person name="Liang C."/>
            <person name="Lipzen A."/>
            <person name="Lutzoni F."/>
            <person name="Magnuson J."/>
            <person name="Mondo S."/>
            <person name="Nolan M."/>
            <person name="Ohm R."/>
            <person name="Pangilinan J."/>
            <person name="Park H.-J."/>
            <person name="Ramirez L."/>
            <person name="Alfaro M."/>
            <person name="Sun H."/>
            <person name="Tritt A."/>
            <person name="Yoshinaga Y."/>
            <person name="Zwiers L.-H."/>
            <person name="Turgeon B."/>
            <person name="Goodwin S."/>
            <person name="Spatafora J."/>
            <person name="Crous P."/>
            <person name="Grigoriev I."/>
        </authorList>
    </citation>
    <scope>NUCLEOTIDE SEQUENCE [LARGE SCALE GENOMIC DNA]</scope>
    <source>
        <strain evidence="2">CECT 20119</strain>
    </source>
</reference>
<gene>
    <name evidence="1" type="ORF">BDZ85DRAFT_254292</name>
</gene>
<sequence length="70" mass="7730">MVLISGTSKAGCRQSTAYCSRFKNLNEIYPCLMIAMLPVAMCRNPLTVFCNACKSVRDPQISLPYPVIIS</sequence>